<dbReference type="InterPro" id="IPR035234">
    <property type="entry name" value="IgGFc-bd_N"/>
</dbReference>
<reference evidence="4" key="2">
    <citation type="submission" date="2023-04" db="EMBL/GenBank/DDBJ databases">
        <authorList>
            <person name="Bu L."/>
            <person name="Lu L."/>
            <person name="Laidemitt M.R."/>
            <person name="Zhang S.M."/>
            <person name="Mutuku M."/>
            <person name="Mkoji G."/>
            <person name="Steinauer M."/>
            <person name="Loker E.S."/>
        </authorList>
    </citation>
    <scope>NUCLEOTIDE SEQUENCE</scope>
    <source>
        <strain evidence="4">KasaAsao</strain>
        <tissue evidence="4">Whole Snail</tissue>
    </source>
</reference>
<reference evidence="4" key="1">
    <citation type="journal article" date="2023" name="PLoS Negl. Trop. Dis.">
        <title>A genome sequence for Biomphalaria pfeifferi, the major vector snail for the human-infecting parasite Schistosoma mansoni.</title>
        <authorList>
            <person name="Bu L."/>
            <person name="Lu L."/>
            <person name="Laidemitt M.R."/>
            <person name="Zhang S.M."/>
            <person name="Mutuku M."/>
            <person name="Mkoji G."/>
            <person name="Steinauer M."/>
            <person name="Loker E.S."/>
        </authorList>
    </citation>
    <scope>NUCLEOTIDE SEQUENCE</scope>
    <source>
        <strain evidence="4">KasaAsao</strain>
    </source>
</reference>
<evidence type="ECO:0000313" key="5">
    <source>
        <dbReference type="Proteomes" id="UP001233172"/>
    </source>
</evidence>
<accession>A0AAD8BW38</accession>
<dbReference type="PANTHER" id="PTHR46534:SF1">
    <property type="entry name" value="IGGFC-BINDING PROTEIN N-TERMINAL DOMAIN-CONTAINING PROTEIN"/>
    <property type="match status" value="1"/>
</dbReference>
<keyword evidence="5" id="KW-1185">Reference proteome</keyword>
<keyword evidence="2" id="KW-0472">Membrane</keyword>
<feature type="transmembrane region" description="Helical" evidence="2">
    <location>
        <begin position="82"/>
        <end position="102"/>
    </location>
</feature>
<protein>
    <submittedName>
        <fullName evidence="4">Multiple epidermal growth factor-like domains protein 10</fullName>
    </submittedName>
</protein>
<evidence type="ECO:0000313" key="4">
    <source>
        <dbReference type="EMBL" id="KAK0061947.1"/>
    </source>
</evidence>
<feature type="region of interest" description="Disordered" evidence="1">
    <location>
        <begin position="137"/>
        <end position="173"/>
    </location>
</feature>
<dbReference type="Pfam" id="PF17517">
    <property type="entry name" value="IgGFc_binding"/>
    <property type="match status" value="2"/>
</dbReference>
<evidence type="ECO:0000256" key="2">
    <source>
        <dbReference type="SAM" id="Phobius"/>
    </source>
</evidence>
<name>A0AAD8BW38_BIOPF</name>
<dbReference type="PANTHER" id="PTHR46534">
    <property type="entry name" value="IGGFC_BINDING DOMAIN-CONTAINING PROTEIN"/>
    <property type="match status" value="1"/>
</dbReference>
<feature type="region of interest" description="Disordered" evidence="1">
    <location>
        <begin position="1117"/>
        <end position="1136"/>
    </location>
</feature>
<keyword evidence="2" id="KW-1133">Transmembrane helix</keyword>
<comment type="caution">
    <text evidence="4">The sequence shown here is derived from an EMBL/GenBank/DDBJ whole genome shotgun (WGS) entry which is preliminary data.</text>
</comment>
<dbReference type="Proteomes" id="UP001233172">
    <property type="component" value="Unassembled WGS sequence"/>
</dbReference>
<feature type="non-terminal residue" evidence="4">
    <location>
        <position position="1"/>
    </location>
</feature>
<sequence length="1467" mass="162934">CPEFTWGPDCAQTCYNCIKDCHKFTGTCDACVAGYQVPEAGCLAPCNFNTYGQECKGNCFDKCGEDCIERINGDCIAQSNSYFAFFLVLLVIPISVFIYFVAVRKKEVDSALIRSISSTRENIGANQSKSKLTMIAKSMSQPSVKTSRSSRSERSSMASRHGKQPESGDVDQYIPPTISISRAVGTSLGKEFLISIPSTMSPPDKTGSYPRLVLVMESTFRSTVTIKTEWLDSVLFVNDTLQLMPLVPRYFHKKQVYFGSDLASGYRWTYHLEGTHPFAVLVSMENGARTAETLTPLPLNAWDTVYYATTLDKHVSVILTANEDMTVFVTLRSQRMSLKITVDGVSYQNNQVFQIHLQTYQSFAIGTCGEHQSQGEITGSRFIGTVPFVMVTGNCWGETQGDNCPKINETKYPIAEMLLPTKTWGRYFLMFKAIGRSAPGFHVVLASTDETPCAIFKSGASRDFFMLWKEGDWYVSTSDFKWLECYYPVQLVYFQNSTCGLGGRGRDIGGPSMMVIVSVQLFYNIYICMVPDVLMQHYMTIVSSKLKGNDIGNISIAHTYSESPVIHDGRDLHQSDDNSFPTKLWGLLEMYPFHLRPNVTFVLYSNTVRFWCFLHGVSQVASYMHAAGFVSSNINAKMCELDHAYSMKAEDLKDNDCDSFVDEELLNGKDDDADNQIDEDLGPINYSRNIINEYMPEKPMNIVYCAFTKPIYFTSPKPLQLTTSSTSVLKTVKPNTTARSLNSTIDDIVYYAWTNWHCPKGCNNVNEVRERFCRNSKNNGSAVLCKQQVETRNSTCKSSADCPTYCEDYNWGVDCRNSCKNCALPCDKKTGVCLMCRRGFHKPQESCAEACSKYSYGQDCTGKCLEKCQDDCTERVYGTCPSSPDGAHFFFFLFMLLVPSAAMALFIFNSQKRGSDASTQAFPFSENQFFKSLPSKSYISQTTAKSQASIATAKSQKDATIPEPAQPPIKAKVASSRTLSAISKFVKATPSLKSNFNAPKTALPTRHADEKVTTKFVKTCVTSSVDLPRGSKVASTKSLNPSKSKQSTRKQTKSISSIIRPTKSKISIRHLTKSIDPDAKAKKSTISIGPSSKSMTTVHKSAKSLTSFALSTSKLAQSDTATMEPGESTVDRDPTDVSPRPSLIGLKCASQVCVLCSCENLCDSWPSSVIQIFGPAELLKPTGEGTMRTSEMFIFLYLMIFVKRSFAVSTNEGKEFVISTPSSILNHDAFKMFPRLTLTMVSADDCQVRILTQWALSPDLITNTTIDLRADQAKVFVKNYNYFGLDSANGVRWVYRLIGTQPFAVLVTMMENANLLETFTALPVVGWGKKYFVVTLESFFNVVLVNHVGTTVVIMHVLTDNGQFRLKIDKQEYTRTQRVVITLLEFQAYGISSCSFTESVEGSITGSYLESASIFGVVNGHCRAVTYVRSCDSNDKKVYRGKTGNIIGEMLIPFVSFGKSFVTIVSP</sequence>
<gene>
    <name evidence="4" type="ORF">Bpfe_008440</name>
</gene>
<feature type="domain" description="IgGFc-binding protein N-terminal" evidence="3">
    <location>
        <begin position="1318"/>
        <end position="1464"/>
    </location>
</feature>
<organism evidence="4 5">
    <name type="scientific">Biomphalaria pfeifferi</name>
    <name type="common">Bloodfluke planorb</name>
    <name type="synonym">Freshwater snail</name>
    <dbReference type="NCBI Taxonomy" id="112525"/>
    <lineage>
        <taxon>Eukaryota</taxon>
        <taxon>Metazoa</taxon>
        <taxon>Spiralia</taxon>
        <taxon>Lophotrochozoa</taxon>
        <taxon>Mollusca</taxon>
        <taxon>Gastropoda</taxon>
        <taxon>Heterobranchia</taxon>
        <taxon>Euthyneura</taxon>
        <taxon>Panpulmonata</taxon>
        <taxon>Hygrophila</taxon>
        <taxon>Lymnaeoidea</taxon>
        <taxon>Planorbidae</taxon>
        <taxon>Biomphalaria</taxon>
    </lineage>
</organism>
<evidence type="ECO:0000259" key="3">
    <source>
        <dbReference type="Pfam" id="PF17517"/>
    </source>
</evidence>
<evidence type="ECO:0000256" key="1">
    <source>
        <dbReference type="SAM" id="MobiDB-lite"/>
    </source>
</evidence>
<feature type="domain" description="IgGFc-binding protein N-terminal" evidence="3">
    <location>
        <begin position="297"/>
        <end position="549"/>
    </location>
</feature>
<feature type="region of interest" description="Disordered" evidence="1">
    <location>
        <begin position="1030"/>
        <end position="1058"/>
    </location>
</feature>
<dbReference type="EMBL" id="JASAOG010000027">
    <property type="protein sequence ID" value="KAK0061947.1"/>
    <property type="molecule type" value="Genomic_DNA"/>
</dbReference>
<proteinExistence type="predicted"/>
<feature type="region of interest" description="Disordered" evidence="1">
    <location>
        <begin position="951"/>
        <end position="970"/>
    </location>
</feature>
<keyword evidence="2" id="KW-0812">Transmembrane</keyword>
<feature type="compositionally biased region" description="Low complexity" evidence="1">
    <location>
        <begin position="140"/>
        <end position="159"/>
    </location>
</feature>